<dbReference type="Proteomes" id="UP000246996">
    <property type="component" value="Chromosome"/>
</dbReference>
<name>A0A2Z3N5G3_GEOTH</name>
<evidence type="ECO:0000313" key="2">
    <source>
        <dbReference type="Proteomes" id="UP000246996"/>
    </source>
</evidence>
<proteinExistence type="predicted"/>
<dbReference type="AlphaFoldDB" id="A0A2Z3N5G3"/>
<organism evidence="1 2">
    <name type="scientific">Geobacillus thermoleovorans</name>
    <name type="common">Bacillus thermoleovorans</name>
    <dbReference type="NCBI Taxonomy" id="33941"/>
    <lineage>
        <taxon>Bacteria</taxon>
        <taxon>Bacillati</taxon>
        <taxon>Bacillota</taxon>
        <taxon>Bacilli</taxon>
        <taxon>Bacillales</taxon>
        <taxon>Anoxybacillaceae</taxon>
        <taxon>Geobacillus</taxon>
        <taxon>Geobacillus thermoleovorans group</taxon>
    </lineage>
</organism>
<protein>
    <submittedName>
        <fullName evidence="1">Uncharacterized protein</fullName>
    </submittedName>
</protein>
<reference evidence="2" key="1">
    <citation type="submission" date="2018-02" db="EMBL/GenBank/DDBJ databases">
        <title>The complete genome of bacterial strain SGAirxxxx.</title>
        <authorList>
            <person name="Schuster S.C."/>
        </authorList>
    </citation>
    <scope>NUCLEOTIDE SEQUENCE [LARGE SCALE GENOMIC DNA]</scope>
    <source>
        <strain evidence="2">SGAir0734</strain>
    </source>
</reference>
<evidence type="ECO:0000313" key="1">
    <source>
        <dbReference type="EMBL" id="AWO74108.1"/>
    </source>
</evidence>
<sequence length="208" mass="23144">MRIFLQWVGLVTFTIQENSHFLYPLFSLCIPILKSQVQLVVKSQKFRTEDFIHAYTKSLTRDASGTLRSTSITICNLNAIIRVRKISGQGDAVSIKEAGVMPAARRVFAGLRTIVASQLSGCCFACRNCAKVKAVNNGKEKNGLLRKSKKSALFFRLGHSLYFLNVSYIRFATSTSPPPSGFGEWLGASRPKYRRSLRCRQTDAQGLG</sequence>
<dbReference type="EMBL" id="CP027303">
    <property type="protein sequence ID" value="AWO74108.1"/>
    <property type="molecule type" value="Genomic_DNA"/>
</dbReference>
<accession>A0A2Z3N5G3</accession>
<gene>
    <name evidence="1" type="ORF">C1N76_05800</name>
</gene>